<keyword evidence="4" id="KW-1185">Reference proteome</keyword>
<dbReference type="InterPro" id="IPR024675">
    <property type="entry name" value="eIF3g_N"/>
</dbReference>
<evidence type="ECO:0000313" key="3">
    <source>
        <dbReference type="EMBL" id="KAK6943016.1"/>
    </source>
</evidence>
<dbReference type="Proteomes" id="UP001370490">
    <property type="component" value="Unassembled WGS sequence"/>
</dbReference>
<dbReference type="InterPro" id="IPR035979">
    <property type="entry name" value="RBD_domain_sf"/>
</dbReference>
<dbReference type="GO" id="GO:0003743">
    <property type="term" value="F:translation initiation factor activity"/>
    <property type="evidence" value="ECO:0007669"/>
    <property type="project" value="UniProtKB-KW"/>
</dbReference>
<dbReference type="GO" id="GO:0003676">
    <property type="term" value="F:nucleic acid binding"/>
    <property type="evidence" value="ECO:0007669"/>
    <property type="project" value="InterPro"/>
</dbReference>
<dbReference type="Pfam" id="PF12353">
    <property type="entry name" value="eIF3g"/>
    <property type="match status" value="1"/>
</dbReference>
<gene>
    <name evidence="3" type="ORF">RJ641_028393</name>
</gene>
<dbReference type="EMBL" id="JBAMMX010000004">
    <property type="protein sequence ID" value="KAK6943016.1"/>
    <property type="molecule type" value="Genomic_DNA"/>
</dbReference>
<feature type="region of interest" description="Disordered" evidence="1">
    <location>
        <begin position="1"/>
        <end position="36"/>
    </location>
</feature>
<keyword evidence="3" id="KW-0648">Protein biosynthesis</keyword>
<proteinExistence type="predicted"/>
<sequence>AVDTKRDQDRVNQPPPSKLRRAEVVDNEAKEEEEEEASLQFLLPPPVTIGPVENGVKKVIQYKFNGDENKIKISTNTRLRKLADSRLNKRALQRRSWAKFGEGITAKKAEEANLTADSLSQLGKGAAVLTVCRACGKKRDHWTSRCPYMDFSSQVDDTGPLEVISLLRGVYVAPSMRAGGERSGGSDTRHRNDENTLRIINLSLYARESDLLELFGVFGPLNRACDNLILHVDWSQPKAN</sequence>
<name>A0AAN8W7X7_9MAGN</name>
<feature type="domain" description="Eukaryotic translation initiation factor 3 subunit G N-terminal" evidence="2">
    <location>
        <begin position="49"/>
        <end position="115"/>
    </location>
</feature>
<organism evidence="3 4">
    <name type="scientific">Dillenia turbinata</name>
    <dbReference type="NCBI Taxonomy" id="194707"/>
    <lineage>
        <taxon>Eukaryota</taxon>
        <taxon>Viridiplantae</taxon>
        <taxon>Streptophyta</taxon>
        <taxon>Embryophyta</taxon>
        <taxon>Tracheophyta</taxon>
        <taxon>Spermatophyta</taxon>
        <taxon>Magnoliopsida</taxon>
        <taxon>eudicotyledons</taxon>
        <taxon>Gunneridae</taxon>
        <taxon>Pentapetalae</taxon>
        <taxon>Dilleniales</taxon>
        <taxon>Dilleniaceae</taxon>
        <taxon>Dillenia</taxon>
    </lineage>
</organism>
<evidence type="ECO:0000313" key="4">
    <source>
        <dbReference type="Proteomes" id="UP001370490"/>
    </source>
</evidence>
<accession>A0AAN8W7X7</accession>
<dbReference type="AlphaFoldDB" id="A0AAN8W7X7"/>
<dbReference type="SUPFAM" id="SSF54928">
    <property type="entry name" value="RNA-binding domain, RBD"/>
    <property type="match status" value="1"/>
</dbReference>
<feature type="non-terminal residue" evidence="3">
    <location>
        <position position="1"/>
    </location>
</feature>
<evidence type="ECO:0000256" key="1">
    <source>
        <dbReference type="SAM" id="MobiDB-lite"/>
    </source>
</evidence>
<keyword evidence="3" id="KW-0396">Initiation factor</keyword>
<reference evidence="3 4" key="1">
    <citation type="submission" date="2023-12" db="EMBL/GenBank/DDBJ databases">
        <title>A high-quality genome assembly for Dillenia turbinata (Dilleniales).</title>
        <authorList>
            <person name="Chanderbali A."/>
        </authorList>
    </citation>
    <scope>NUCLEOTIDE SEQUENCE [LARGE SCALE GENOMIC DNA]</scope>
    <source>
        <strain evidence="3">LSX21</strain>
        <tissue evidence="3">Leaf</tissue>
    </source>
</reference>
<feature type="compositionally biased region" description="Basic and acidic residues" evidence="1">
    <location>
        <begin position="1"/>
        <end position="10"/>
    </location>
</feature>
<evidence type="ECO:0000259" key="2">
    <source>
        <dbReference type="Pfam" id="PF12353"/>
    </source>
</evidence>
<protein>
    <submittedName>
        <fullName evidence="3">Eukaryotic translation initiation factor 3 subunit G, N-terminal</fullName>
    </submittedName>
</protein>
<comment type="caution">
    <text evidence="3">The sequence shown here is derived from an EMBL/GenBank/DDBJ whole genome shotgun (WGS) entry which is preliminary data.</text>
</comment>